<name>A0A0B7KFE9_BIOOC</name>
<accession>A0A0B7KFE9</accession>
<organism evidence="2">
    <name type="scientific">Bionectria ochroleuca</name>
    <name type="common">Gliocladium roseum</name>
    <dbReference type="NCBI Taxonomy" id="29856"/>
    <lineage>
        <taxon>Eukaryota</taxon>
        <taxon>Fungi</taxon>
        <taxon>Dikarya</taxon>
        <taxon>Ascomycota</taxon>
        <taxon>Pezizomycotina</taxon>
        <taxon>Sordariomycetes</taxon>
        <taxon>Hypocreomycetidae</taxon>
        <taxon>Hypocreales</taxon>
        <taxon>Bionectriaceae</taxon>
        <taxon>Clonostachys</taxon>
    </lineage>
</organism>
<gene>
    <name evidence="2" type="ORF">BN869_000009698_1</name>
    <name evidence="3" type="ORF">IM811_008068</name>
</gene>
<feature type="compositionally biased region" description="Low complexity" evidence="1">
    <location>
        <begin position="35"/>
        <end position="51"/>
    </location>
</feature>
<evidence type="ECO:0000256" key="1">
    <source>
        <dbReference type="SAM" id="MobiDB-lite"/>
    </source>
</evidence>
<dbReference type="EMBL" id="JADCTT010000002">
    <property type="protein sequence ID" value="KAF9757124.1"/>
    <property type="molecule type" value="Genomic_DNA"/>
</dbReference>
<feature type="compositionally biased region" description="Low complexity" evidence="1">
    <location>
        <begin position="1"/>
        <end position="12"/>
    </location>
</feature>
<protein>
    <submittedName>
        <fullName evidence="2">Uncharacterized protein</fullName>
    </submittedName>
</protein>
<dbReference type="Proteomes" id="UP000616885">
    <property type="component" value="Unassembled WGS sequence"/>
</dbReference>
<feature type="region of interest" description="Disordered" evidence="1">
    <location>
        <begin position="1"/>
        <end position="55"/>
    </location>
</feature>
<sequence length="67" mass="7280">MPQSKSDAASSKADQEYLQRLAQEFSSLPDHRETPSQSSYQSSGTSSDSTQRNVAIVKTIRTAMSGL</sequence>
<evidence type="ECO:0000313" key="2">
    <source>
        <dbReference type="EMBL" id="CEO53640.1"/>
    </source>
</evidence>
<reference evidence="3" key="2">
    <citation type="submission" date="2020-10" db="EMBL/GenBank/DDBJ databases">
        <title>High-Quality Genome Resource of Clonostachys rosea strain S41 by Oxford Nanopore Long-Read Sequencing.</title>
        <authorList>
            <person name="Wang H."/>
        </authorList>
    </citation>
    <scope>NUCLEOTIDE SEQUENCE</scope>
    <source>
        <strain evidence="3">S41</strain>
    </source>
</reference>
<reference evidence="2" key="1">
    <citation type="submission" date="2015-01" db="EMBL/GenBank/DDBJ databases">
        <authorList>
            <person name="Durling Mikael"/>
        </authorList>
    </citation>
    <scope>NUCLEOTIDE SEQUENCE</scope>
</reference>
<dbReference type="AlphaFoldDB" id="A0A0B7KFE9"/>
<dbReference type="EMBL" id="CDPU01000036">
    <property type="protein sequence ID" value="CEO53640.1"/>
    <property type="molecule type" value="Genomic_DNA"/>
</dbReference>
<evidence type="ECO:0000313" key="3">
    <source>
        <dbReference type="EMBL" id="KAF9757124.1"/>
    </source>
</evidence>
<proteinExistence type="predicted"/>